<dbReference type="Proteomes" id="UP000324222">
    <property type="component" value="Unassembled WGS sequence"/>
</dbReference>
<comment type="caution">
    <text evidence="1">The sequence shown here is derived from an EMBL/GenBank/DDBJ whole genome shotgun (WGS) entry which is preliminary data.</text>
</comment>
<reference evidence="1 2" key="1">
    <citation type="submission" date="2019-05" db="EMBL/GenBank/DDBJ databases">
        <title>Another draft genome of Portunus trituberculatus and its Hox gene families provides insights of decapod evolution.</title>
        <authorList>
            <person name="Jeong J.-H."/>
            <person name="Song I."/>
            <person name="Kim S."/>
            <person name="Choi T."/>
            <person name="Kim D."/>
            <person name="Ryu S."/>
            <person name="Kim W."/>
        </authorList>
    </citation>
    <scope>NUCLEOTIDE SEQUENCE [LARGE SCALE GENOMIC DNA]</scope>
    <source>
        <tissue evidence="1">Muscle</tissue>
    </source>
</reference>
<proteinExistence type="predicted"/>
<keyword evidence="2" id="KW-1185">Reference proteome</keyword>
<evidence type="ECO:0000313" key="1">
    <source>
        <dbReference type="EMBL" id="MPC98319.1"/>
    </source>
</evidence>
<organism evidence="1 2">
    <name type="scientific">Portunus trituberculatus</name>
    <name type="common">Swimming crab</name>
    <name type="synonym">Neptunus trituberculatus</name>
    <dbReference type="NCBI Taxonomy" id="210409"/>
    <lineage>
        <taxon>Eukaryota</taxon>
        <taxon>Metazoa</taxon>
        <taxon>Ecdysozoa</taxon>
        <taxon>Arthropoda</taxon>
        <taxon>Crustacea</taxon>
        <taxon>Multicrustacea</taxon>
        <taxon>Malacostraca</taxon>
        <taxon>Eumalacostraca</taxon>
        <taxon>Eucarida</taxon>
        <taxon>Decapoda</taxon>
        <taxon>Pleocyemata</taxon>
        <taxon>Brachyura</taxon>
        <taxon>Eubrachyura</taxon>
        <taxon>Portunoidea</taxon>
        <taxon>Portunidae</taxon>
        <taxon>Portuninae</taxon>
        <taxon>Portunus</taxon>
    </lineage>
</organism>
<dbReference type="EMBL" id="VSRR010113580">
    <property type="protein sequence ID" value="MPC98319.1"/>
    <property type="molecule type" value="Genomic_DNA"/>
</dbReference>
<protein>
    <submittedName>
        <fullName evidence="1">Uncharacterized protein</fullName>
    </submittedName>
</protein>
<sequence>MQFEIVSGAQVENAVGSNRV</sequence>
<accession>A0A5B7JU68</accession>
<dbReference type="AlphaFoldDB" id="A0A5B7JU68"/>
<name>A0A5B7JU68_PORTR</name>
<evidence type="ECO:0000313" key="2">
    <source>
        <dbReference type="Proteomes" id="UP000324222"/>
    </source>
</evidence>
<gene>
    <name evidence="1" type="ORF">E2C01_093685</name>
</gene>